<sequence>MRTLQLLLATITLLNAGCASLIPGGGIEEGKTFKATATATSKRSATEKALRQGAFKAEKIGITTTVRTGNGEVEEYETRTESPVYLYDYEELNYSRRGSMHTVTVSATYLRGDRRQIRELLADVQKTMRDVRRIEPLDPRKYAWTHEADHLRSGHFLALVPMELRIYPRPEGVDRPWDVGVYIEAAYDHSPPGDGPNGKDREEWAVDTTWMGFIPWTYSPSAGLIVSADVGIADRALVGREDFDDPEPEEIGLPESEGWSPSAGVRMDAVLRSGWGVHYSTRHIEWQEGPSDRWQRAEIFKEWYREDPGPIANLPINGERIMGYRLSLGYTRLDGGVMDDYSSATLQFGFIF</sequence>
<name>A0A1I1MYR1_9GAMM</name>
<dbReference type="STRING" id="1123397.SAMN05660831_00031"/>
<proteinExistence type="predicted"/>
<accession>A0A1I1MYR1</accession>
<gene>
    <name evidence="1" type="ORF">SAMN05660831_00031</name>
</gene>
<reference evidence="1 2" key="1">
    <citation type="submission" date="2016-10" db="EMBL/GenBank/DDBJ databases">
        <authorList>
            <person name="de Groot N.N."/>
        </authorList>
    </citation>
    <scope>NUCLEOTIDE SEQUENCE [LARGE SCALE GENOMIC DNA]</scope>
    <source>
        <strain evidence="1 2">HL3</strain>
    </source>
</reference>
<protein>
    <submittedName>
        <fullName evidence="1">Uncharacterized protein</fullName>
    </submittedName>
</protein>
<evidence type="ECO:0000313" key="1">
    <source>
        <dbReference type="EMBL" id="SFC90509.1"/>
    </source>
</evidence>
<organism evidence="1 2">
    <name type="scientific">Thiohalospira halophila DSM 15071</name>
    <dbReference type="NCBI Taxonomy" id="1123397"/>
    <lineage>
        <taxon>Bacteria</taxon>
        <taxon>Pseudomonadati</taxon>
        <taxon>Pseudomonadota</taxon>
        <taxon>Gammaproteobacteria</taxon>
        <taxon>Thiohalospirales</taxon>
        <taxon>Thiohalospiraceae</taxon>
        <taxon>Thiohalospira</taxon>
    </lineage>
</organism>
<dbReference type="EMBL" id="FOMJ01000001">
    <property type="protein sequence ID" value="SFC90509.1"/>
    <property type="molecule type" value="Genomic_DNA"/>
</dbReference>
<dbReference type="AlphaFoldDB" id="A0A1I1MYR1"/>
<dbReference type="OrthoDB" id="7051185at2"/>
<keyword evidence="2" id="KW-1185">Reference proteome</keyword>
<dbReference type="Proteomes" id="UP000198611">
    <property type="component" value="Unassembled WGS sequence"/>
</dbReference>
<dbReference type="RefSeq" id="WP_093426736.1">
    <property type="nucleotide sequence ID" value="NZ_FOMJ01000001.1"/>
</dbReference>
<evidence type="ECO:0000313" key="2">
    <source>
        <dbReference type="Proteomes" id="UP000198611"/>
    </source>
</evidence>